<reference evidence="6" key="1">
    <citation type="submission" date="2018-09" db="EMBL/GenBank/DDBJ databases">
        <title>Murine metabolic-syndrome-specific gut microbial biobank.</title>
        <authorList>
            <person name="Liu C."/>
        </authorList>
    </citation>
    <scope>NUCLEOTIDE SEQUENCE</scope>
    <source>
        <strain evidence="6">D42-62</strain>
    </source>
</reference>
<protein>
    <submittedName>
        <fullName evidence="6">Extracellular solute-binding protein</fullName>
    </submittedName>
</protein>
<evidence type="ECO:0000256" key="3">
    <source>
        <dbReference type="ARBA" id="ARBA00023136"/>
    </source>
</evidence>
<evidence type="ECO:0000256" key="2">
    <source>
        <dbReference type="ARBA" id="ARBA00022729"/>
    </source>
</evidence>
<dbReference type="EMBL" id="QZDT01000012">
    <property type="protein sequence ID" value="NBJ92801.1"/>
    <property type="molecule type" value="Genomic_DNA"/>
</dbReference>
<evidence type="ECO:0000256" key="5">
    <source>
        <dbReference type="ARBA" id="ARBA00023288"/>
    </source>
</evidence>
<organism evidence="6 7">
    <name type="scientific">Parablautia muri</name>
    <dbReference type="NCBI Taxonomy" id="2320879"/>
    <lineage>
        <taxon>Bacteria</taxon>
        <taxon>Bacillati</taxon>
        <taxon>Bacillota</taxon>
        <taxon>Clostridia</taxon>
        <taxon>Lachnospirales</taxon>
        <taxon>Lachnospiraceae</taxon>
        <taxon>Parablautia</taxon>
    </lineage>
</organism>
<dbReference type="PANTHER" id="PTHR43649:SF33">
    <property type="entry name" value="POLYGALACTURONAN_RHAMNOGALACTURONAN-BINDING PROTEIN YTCQ"/>
    <property type="match status" value="1"/>
</dbReference>
<name>A0A9X5GS54_9FIRM</name>
<dbReference type="Pfam" id="PF13416">
    <property type="entry name" value="SBP_bac_8"/>
    <property type="match status" value="1"/>
</dbReference>
<dbReference type="AlphaFoldDB" id="A0A9X5GS54"/>
<keyword evidence="7" id="KW-1185">Reference proteome</keyword>
<sequence>MKKNADIQKKVRCIILGVCIAVMLTGLGGCGESGGKFQEIDSSGEEQWEDEITIMHVDAEDQNFLAYVDEVERELQMKINVLSYPANADSRHGKVSSLLAAGDASVDIFTVNDEMINAFKYEGYLEPLQNDVMNAETAQVFEPDYLEKTVMVGEQIYSAPYMLDVLALWINEEWLQEAGLTGIETKEDFYRFITYDWGEGRYAYGGAWEKTYVYNELGEFINLFGGNYYDWKDEKTREAVQFFKECIDQGYTPKEQMIDQYDQMLQKFIDGKYGMVCMYNGGVKTYVNAGVYGEDKIHMTPLPDLGGNQVTYIGTWQYALNKASKNKEAAKRFISYAVSKDGNKLYAEMTDRIPARKDLLEEDLSINGYKELQEFLQTVDVQVRPIPSNSMDYLETVGELFQKYMLDELDLDSYCEQMQDLVDKNN</sequence>
<dbReference type="Proteomes" id="UP001154420">
    <property type="component" value="Unassembled WGS sequence"/>
</dbReference>
<evidence type="ECO:0000313" key="6">
    <source>
        <dbReference type="EMBL" id="NBJ92801.1"/>
    </source>
</evidence>
<proteinExistence type="predicted"/>
<dbReference type="SUPFAM" id="SSF53850">
    <property type="entry name" value="Periplasmic binding protein-like II"/>
    <property type="match status" value="1"/>
</dbReference>
<keyword evidence="1" id="KW-1003">Cell membrane</keyword>
<comment type="caution">
    <text evidence="6">The sequence shown here is derived from an EMBL/GenBank/DDBJ whole genome shotgun (WGS) entry which is preliminary data.</text>
</comment>
<dbReference type="InterPro" id="IPR006059">
    <property type="entry name" value="SBP"/>
</dbReference>
<dbReference type="InterPro" id="IPR050490">
    <property type="entry name" value="Bact_solute-bd_prot1"/>
</dbReference>
<dbReference type="PROSITE" id="PS51257">
    <property type="entry name" value="PROKAR_LIPOPROTEIN"/>
    <property type="match status" value="1"/>
</dbReference>
<keyword evidence="3" id="KW-0472">Membrane</keyword>
<accession>A0A9X5GS54</accession>
<dbReference type="Gene3D" id="3.40.190.10">
    <property type="entry name" value="Periplasmic binding protein-like II"/>
    <property type="match status" value="1"/>
</dbReference>
<keyword evidence="5" id="KW-0449">Lipoprotein</keyword>
<dbReference type="OrthoDB" id="9770625at2"/>
<dbReference type="RefSeq" id="WP_160559881.1">
    <property type="nucleotide sequence ID" value="NZ_QZDT01000012.1"/>
</dbReference>
<keyword evidence="4" id="KW-0564">Palmitate</keyword>
<evidence type="ECO:0000256" key="1">
    <source>
        <dbReference type="ARBA" id="ARBA00022475"/>
    </source>
</evidence>
<keyword evidence="2" id="KW-0732">Signal</keyword>
<evidence type="ECO:0000256" key="4">
    <source>
        <dbReference type="ARBA" id="ARBA00023139"/>
    </source>
</evidence>
<gene>
    <name evidence="6" type="ORF">D5281_09365</name>
</gene>
<dbReference type="PANTHER" id="PTHR43649">
    <property type="entry name" value="ARABINOSE-BINDING PROTEIN-RELATED"/>
    <property type="match status" value="1"/>
</dbReference>
<evidence type="ECO:0000313" key="7">
    <source>
        <dbReference type="Proteomes" id="UP001154420"/>
    </source>
</evidence>